<reference evidence="2" key="2">
    <citation type="journal article" date="2024" name="Plant">
        <title>Genomic evolution and insights into agronomic trait innovations of Sesamum species.</title>
        <authorList>
            <person name="Miao H."/>
            <person name="Wang L."/>
            <person name="Qu L."/>
            <person name="Liu H."/>
            <person name="Sun Y."/>
            <person name="Le M."/>
            <person name="Wang Q."/>
            <person name="Wei S."/>
            <person name="Zheng Y."/>
            <person name="Lin W."/>
            <person name="Duan Y."/>
            <person name="Cao H."/>
            <person name="Xiong S."/>
            <person name="Wang X."/>
            <person name="Wei L."/>
            <person name="Li C."/>
            <person name="Ma Q."/>
            <person name="Ju M."/>
            <person name="Zhao R."/>
            <person name="Li G."/>
            <person name="Mu C."/>
            <person name="Tian Q."/>
            <person name="Mei H."/>
            <person name="Zhang T."/>
            <person name="Gao T."/>
            <person name="Zhang H."/>
        </authorList>
    </citation>
    <scope>NUCLEOTIDE SEQUENCE</scope>
    <source>
        <strain evidence="2">G01</strain>
    </source>
</reference>
<gene>
    <name evidence="2" type="ORF">Sangu_2720400</name>
</gene>
<dbReference type="AlphaFoldDB" id="A0AAW2IYL2"/>
<proteinExistence type="predicted"/>
<organism evidence="2">
    <name type="scientific">Sesamum angustifolium</name>
    <dbReference type="NCBI Taxonomy" id="2727405"/>
    <lineage>
        <taxon>Eukaryota</taxon>
        <taxon>Viridiplantae</taxon>
        <taxon>Streptophyta</taxon>
        <taxon>Embryophyta</taxon>
        <taxon>Tracheophyta</taxon>
        <taxon>Spermatophyta</taxon>
        <taxon>Magnoliopsida</taxon>
        <taxon>eudicotyledons</taxon>
        <taxon>Gunneridae</taxon>
        <taxon>Pentapetalae</taxon>
        <taxon>asterids</taxon>
        <taxon>lamiids</taxon>
        <taxon>Lamiales</taxon>
        <taxon>Pedaliaceae</taxon>
        <taxon>Sesamum</taxon>
    </lineage>
</organism>
<dbReference type="Pfam" id="PF14111">
    <property type="entry name" value="DUF4283"/>
    <property type="match status" value="1"/>
</dbReference>
<protein>
    <recommendedName>
        <fullName evidence="1">DUF4283 domain-containing protein</fullName>
    </recommendedName>
</protein>
<accession>A0AAW2IYL2</accession>
<dbReference type="PANTHER" id="PTHR31286:SF179">
    <property type="entry name" value="RNASE H TYPE-1 DOMAIN-CONTAINING PROTEIN"/>
    <property type="match status" value="1"/>
</dbReference>
<sequence>MYSTAVLGRNREHDPVREAKKSFQVDSLNEVKIASTYKGQPSITYSDEETMHLADRLRFALVVKFSHEPPNLNFLRQRINKLGLRGFVTIGPLNFKHVLIMVSNEDDFSGLWLRGELSFDGFPMRIFRWTPDFDPQIESPIAPV</sequence>
<comment type="caution">
    <text evidence="2">The sequence shown here is derived from an EMBL/GenBank/DDBJ whole genome shotgun (WGS) entry which is preliminary data.</text>
</comment>
<feature type="domain" description="DUF4283" evidence="1">
    <location>
        <begin position="54"/>
        <end position="136"/>
    </location>
</feature>
<dbReference type="InterPro" id="IPR025558">
    <property type="entry name" value="DUF4283"/>
</dbReference>
<dbReference type="PANTHER" id="PTHR31286">
    <property type="entry name" value="GLYCINE-RICH CELL WALL STRUCTURAL PROTEIN 1.8-LIKE"/>
    <property type="match status" value="1"/>
</dbReference>
<name>A0AAW2IYL2_9LAMI</name>
<evidence type="ECO:0000259" key="1">
    <source>
        <dbReference type="Pfam" id="PF14111"/>
    </source>
</evidence>
<evidence type="ECO:0000313" key="2">
    <source>
        <dbReference type="EMBL" id="KAL0286807.1"/>
    </source>
</evidence>
<dbReference type="EMBL" id="JACGWK010001516">
    <property type="protein sequence ID" value="KAL0286807.1"/>
    <property type="molecule type" value="Genomic_DNA"/>
</dbReference>
<reference evidence="2" key="1">
    <citation type="submission" date="2020-06" db="EMBL/GenBank/DDBJ databases">
        <authorList>
            <person name="Li T."/>
            <person name="Hu X."/>
            <person name="Zhang T."/>
            <person name="Song X."/>
            <person name="Zhang H."/>
            <person name="Dai N."/>
            <person name="Sheng W."/>
            <person name="Hou X."/>
            <person name="Wei L."/>
        </authorList>
    </citation>
    <scope>NUCLEOTIDE SEQUENCE</scope>
    <source>
        <strain evidence="2">G01</strain>
        <tissue evidence="2">Leaf</tissue>
    </source>
</reference>
<dbReference type="InterPro" id="IPR040256">
    <property type="entry name" value="At4g02000-like"/>
</dbReference>